<evidence type="ECO:0000313" key="3">
    <source>
        <dbReference type="Proteomes" id="UP001065047"/>
    </source>
</evidence>
<dbReference type="GeneID" id="29557814"/>
<dbReference type="Proteomes" id="UP001065047">
    <property type="component" value="Unassembled WGS sequence"/>
</dbReference>
<accession>A0ABQ0PZH3</accession>
<name>A0ABQ0PZH3_9PROT</name>
<comment type="caution">
    <text evidence="2">The sequence shown here is derived from an EMBL/GenBank/DDBJ whole genome shotgun (WGS) entry which is preliminary data.</text>
</comment>
<feature type="region of interest" description="Disordered" evidence="1">
    <location>
        <begin position="56"/>
        <end position="76"/>
    </location>
</feature>
<organism evidence="2 3">
    <name type="scientific">Acetobacter malorum DSM 14337</name>
    <dbReference type="NCBI Taxonomy" id="1307910"/>
    <lineage>
        <taxon>Bacteria</taxon>
        <taxon>Pseudomonadati</taxon>
        <taxon>Pseudomonadota</taxon>
        <taxon>Alphaproteobacteria</taxon>
        <taxon>Acetobacterales</taxon>
        <taxon>Acetobacteraceae</taxon>
        <taxon>Acetobacter</taxon>
    </lineage>
</organism>
<gene>
    <name evidence="2" type="ORF">AA14337_3074</name>
</gene>
<evidence type="ECO:0000256" key="1">
    <source>
        <dbReference type="SAM" id="MobiDB-lite"/>
    </source>
</evidence>
<sequence>MLYHLHRTNLSGTIKVMTTAIAQSNPSLLAELILAGLPASVRRALGRYSADENKMPQVSEFQLSEDKSSNPARGRISPEVETYIRARLEPDLGAEGDPTIHLSVEGIIVASVCDGDVSAIILVPAGSSYVVLTNTDSKKDTTWHHQSDQTISCPLY</sequence>
<reference evidence="2" key="1">
    <citation type="submission" date="2013-04" db="EMBL/GenBank/DDBJ databases">
        <title>The genome sequencing project of 58 acetic acid bacteria.</title>
        <authorList>
            <person name="Okamoto-Kainuma A."/>
            <person name="Ishikawa M."/>
            <person name="Umino S."/>
            <person name="Koizumi Y."/>
            <person name="Shiwa Y."/>
            <person name="Yoshikawa H."/>
            <person name="Matsutani M."/>
            <person name="Matsushita K."/>
        </authorList>
    </citation>
    <scope>NUCLEOTIDE SEQUENCE</scope>
    <source>
        <strain evidence="2">DSM 14337</strain>
    </source>
</reference>
<dbReference type="EMBL" id="BAPF01000054">
    <property type="protein sequence ID" value="GBQ85449.1"/>
    <property type="molecule type" value="Genomic_DNA"/>
</dbReference>
<keyword evidence="3" id="KW-1185">Reference proteome</keyword>
<dbReference type="RefSeq" id="WP_061506276.1">
    <property type="nucleotide sequence ID" value="NZ_BAPF01000054.1"/>
</dbReference>
<protein>
    <submittedName>
        <fullName evidence="2">Uncharacterized protein</fullName>
    </submittedName>
</protein>
<proteinExistence type="predicted"/>
<evidence type="ECO:0000313" key="2">
    <source>
        <dbReference type="EMBL" id="GBQ85449.1"/>
    </source>
</evidence>